<evidence type="ECO:0000256" key="1">
    <source>
        <dbReference type="SAM" id="Phobius"/>
    </source>
</evidence>
<dbReference type="InterPro" id="IPR003675">
    <property type="entry name" value="Rce1/LyrA-like_dom"/>
</dbReference>
<feature type="transmembrane region" description="Helical" evidence="1">
    <location>
        <begin position="42"/>
        <end position="60"/>
    </location>
</feature>
<dbReference type="PANTHER" id="PTHR39430:SF1">
    <property type="entry name" value="PROTEASE"/>
    <property type="match status" value="1"/>
</dbReference>
<feature type="transmembrane region" description="Helical" evidence="1">
    <location>
        <begin position="284"/>
        <end position="304"/>
    </location>
</feature>
<keyword evidence="1" id="KW-1133">Transmembrane helix</keyword>
<sequence length="313" mass="33125">MESYMHASTQSVAGQSLATTRQMSRPIELGERKFLHPGRLRWLRAIAWAVLLLVVVAALAPMSGRFVSGLLPKESGPLQLLASLIGIAVGLGVYVLAVRLAEGRRASELAVRPMVPHVLLGLLIGAAMFASVMGIMAVFGLYDIQSLGMAPAWTAVRKALQAGVIEELMFRAIFLRLVWRAFGPWIAFAASAALFGFGHIANPHATAFAAICIALEAGILLGAFHALTGRVWMSIGVHIAWNFTQGYLFGAAVSGTDMGPAIARSTARPGFPEWLTGGAFGPEASLPGVLVCLAVGLAVLAMAWRAGRFAKQP</sequence>
<gene>
    <name evidence="3" type="ordered locus">XC_0600</name>
</gene>
<feature type="transmembrane region" description="Helical" evidence="1">
    <location>
        <begin position="205"/>
        <end position="227"/>
    </location>
</feature>
<proteinExistence type="predicted"/>
<name>A0A0H2X3R6_XANC8</name>
<evidence type="ECO:0000313" key="4">
    <source>
        <dbReference type="Proteomes" id="UP000000420"/>
    </source>
</evidence>
<feature type="transmembrane region" description="Helical" evidence="1">
    <location>
        <begin position="177"/>
        <end position="198"/>
    </location>
</feature>
<dbReference type="KEGG" id="xcb:XC_0600"/>
<dbReference type="Proteomes" id="UP000000420">
    <property type="component" value="Chromosome"/>
</dbReference>
<protein>
    <submittedName>
        <fullName evidence="3">Putative transmembrane protein</fullName>
    </submittedName>
</protein>
<accession>A0A0H2X3R6</accession>
<feature type="transmembrane region" description="Helical" evidence="1">
    <location>
        <begin position="118"/>
        <end position="142"/>
    </location>
</feature>
<evidence type="ECO:0000313" key="3">
    <source>
        <dbReference type="EMBL" id="AAY47681.1"/>
    </source>
</evidence>
<dbReference type="GO" id="GO:0080120">
    <property type="term" value="P:CAAX-box protein maturation"/>
    <property type="evidence" value="ECO:0007669"/>
    <property type="project" value="UniProtKB-ARBA"/>
</dbReference>
<dbReference type="PANTHER" id="PTHR39430">
    <property type="entry name" value="MEMBRANE-ASSOCIATED PROTEASE-RELATED"/>
    <property type="match status" value="1"/>
</dbReference>
<organism evidence="3 4">
    <name type="scientific">Xanthomonas campestris pv. campestris (strain 8004)</name>
    <dbReference type="NCBI Taxonomy" id="314565"/>
    <lineage>
        <taxon>Bacteria</taxon>
        <taxon>Pseudomonadati</taxon>
        <taxon>Pseudomonadota</taxon>
        <taxon>Gammaproteobacteria</taxon>
        <taxon>Lysobacterales</taxon>
        <taxon>Lysobacteraceae</taxon>
        <taxon>Xanthomonas</taxon>
    </lineage>
</organism>
<reference evidence="3 4" key="1">
    <citation type="journal article" date="2005" name="Genome Res.">
        <title>Comparative and functional genomic analyses of the pathogenicity of phytopathogen Xanthomonas campestris pv. campestris.</title>
        <authorList>
            <person name="Qian W."/>
            <person name="Jia Y."/>
            <person name="Ren S.X."/>
            <person name="He Y.Q."/>
            <person name="Feng J.X."/>
            <person name="Lu L.F."/>
            <person name="Sun Q."/>
            <person name="Ying G."/>
            <person name="Tang D.J."/>
            <person name="Tang H."/>
            <person name="Wu W."/>
            <person name="Hao P."/>
            <person name="Wang L."/>
            <person name="Jiang B.L."/>
            <person name="Zeng S."/>
            <person name="Gu W.Y."/>
            <person name="Lu G."/>
            <person name="Rong L."/>
            <person name="Tian Y."/>
            <person name="Yao Z."/>
            <person name="Fu G."/>
            <person name="Chen B."/>
            <person name="Fang R."/>
            <person name="Qiang B."/>
            <person name="Chen Z."/>
            <person name="Zhao G.P."/>
            <person name="Tang J.L."/>
            <person name="He C."/>
        </authorList>
    </citation>
    <scope>NUCLEOTIDE SEQUENCE [LARGE SCALE GENOMIC DNA]</scope>
    <source>
        <strain evidence="3 4">8004</strain>
    </source>
</reference>
<evidence type="ECO:0000259" key="2">
    <source>
        <dbReference type="Pfam" id="PF02517"/>
    </source>
</evidence>
<keyword evidence="1" id="KW-0472">Membrane</keyword>
<dbReference type="Pfam" id="PF02517">
    <property type="entry name" value="Rce1-like"/>
    <property type="match status" value="1"/>
</dbReference>
<dbReference type="GO" id="GO:0004175">
    <property type="term" value="F:endopeptidase activity"/>
    <property type="evidence" value="ECO:0007669"/>
    <property type="project" value="UniProtKB-ARBA"/>
</dbReference>
<dbReference type="AlphaFoldDB" id="A0A0H2X3R6"/>
<keyword evidence="1 3" id="KW-0812">Transmembrane</keyword>
<feature type="domain" description="CAAX prenyl protease 2/Lysostaphin resistance protein A-like" evidence="2">
    <location>
        <begin position="151"/>
        <end position="243"/>
    </location>
</feature>
<dbReference type="HOGENOM" id="CLU_051806_4_1_6"/>
<dbReference type="EMBL" id="CP000050">
    <property type="protein sequence ID" value="AAY47681.1"/>
    <property type="molecule type" value="Genomic_DNA"/>
</dbReference>
<feature type="transmembrane region" description="Helical" evidence="1">
    <location>
        <begin position="80"/>
        <end position="97"/>
    </location>
</feature>